<dbReference type="GO" id="GO:0005886">
    <property type="term" value="C:plasma membrane"/>
    <property type="evidence" value="ECO:0007669"/>
    <property type="project" value="UniProtKB-SubCell"/>
</dbReference>
<dbReference type="GO" id="GO:0042910">
    <property type="term" value="F:xenobiotic transmembrane transporter activity"/>
    <property type="evidence" value="ECO:0007669"/>
    <property type="project" value="InterPro"/>
</dbReference>
<dbReference type="Pfam" id="PF01554">
    <property type="entry name" value="MatE"/>
    <property type="match status" value="2"/>
</dbReference>
<evidence type="ECO:0000256" key="5">
    <source>
        <dbReference type="ARBA" id="ARBA00022989"/>
    </source>
</evidence>
<dbReference type="CDD" id="cd13138">
    <property type="entry name" value="MATE_yoeA_like"/>
    <property type="match status" value="1"/>
</dbReference>
<evidence type="ECO:0000313" key="9">
    <source>
        <dbReference type="EMBL" id="NVH57406.1"/>
    </source>
</evidence>
<gene>
    <name evidence="9" type="ORF">G5A66_01825</name>
    <name evidence="8" type="ORF">G5A75_00985</name>
</gene>
<feature type="transmembrane region" description="Helical" evidence="7">
    <location>
        <begin position="49"/>
        <end position="78"/>
    </location>
</feature>
<feature type="transmembrane region" description="Helical" evidence="7">
    <location>
        <begin position="317"/>
        <end position="341"/>
    </location>
</feature>
<dbReference type="InterPro" id="IPR052031">
    <property type="entry name" value="Membrane_Transporter-Flippase"/>
</dbReference>
<evidence type="ECO:0000256" key="2">
    <source>
        <dbReference type="ARBA" id="ARBA00022448"/>
    </source>
</evidence>
<feature type="transmembrane region" description="Helical" evidence="7">
    <location>
        <begin position="283"/>
        <end position="305"/>
    </location>
</feature>
<evidence type="ECO:0000313" key="10">
    <source>
        <dbReference type="Proteomes" id="UP000528555"/>
    </source>
</evidence>
<evidence type="ECO:0000256" key="3">
    <source>
        <dbReference type="ARBA" id="ARBA00022475"/>
    </source>
</evidence>
<sequence length="455" mass="49716">MERNTTMTEGSIWKKLLFFSIPLILGNLFQQLYNTVDSIIVGNYIGSEALAAVGASGPIITLLIGFCIGTSTGAGVVISQYYGAKDKEGVRKAVHTTLAIAIGAGAILTIVGILLVPFILRAMGTPQEVFDPAVQYLQVYFGGILFSVIYNMAAGILNAVGNSKRSLVYLIIAAVSNIFLDLLFVVGLKMGIVGAALATDISQFLAFVFIMQFLMRSQDIYKVRLREIRVYDHLFSKIVRIGLPTGIQNIVISLSNVIVQSSVNSFGAVVMAGYAAYVKIDGFNILPVLSIGMAATTFAGQNIGAGKYDRVMKGMKVSLLMGLIYTISTGILLLIFAPQVIGIFTNNQEVVNIGIYIMRFFCPFYWLIGILQIASGSIRGAGKTMETMLVFLFSLCIFRVAWIWCAMKISHELFAVMIIYPLSWVVGALLILLYAWKGKWMPPSYYESLSEKSNC</sequence>
<dbReference type="EMBL" id="JAAITX010000001">
    <property type="protein sequence ID" value="NVH57406.1"/>
    <property type="molecule type" value="Genomic_DNA"/>
</dbReference>
<keyword evidence="5 7" id="KW-1133">Transmembrane helix</keyword>
<evidence type="ECO:0000256" key="7">
    <source>
        <dbReference type="SAM" id="Phobius"/>
    </source>
</evidence>
<proteinExistence type="predicted"/>
<keyword evidence="6 7" id="KW-0472">Membrane</keyword>
<feature type="transmembrane region" description="Helical" evidence="7">
    <location>
        <begin position="12"/>
        <end position="29"/>
    </location>
</feature>
<reference evidence="9" key="2">
    <citation type="submission" date="2020-02" db="EMBL/GenBank/DDBJ databases">
        <authorList>
            <person name="Littmann E."/>
            <person name="Sorbara M."/>
        </authorList>
    </citation>
    <scope>NUCLEOTIDE SEQUENCE</scope>
    <source>
        <strain evidence="9">MSK.17.11</strain>
        <strain evidence="8">MSK.17.38</strain>
    </source>
</reference>
<dbReference type="Proteomes" id="UP000528555">
    <property type="component" value="Unassembled WGS sequence"/>
</dbReference>
<evidence type="ECO:0000256" key="4">
    <source>
        <dbReference type="ARBA" id="ARBA00022692"/>
    </source>
</evidence>
<comment type="caution">
    <text evidence="9">The sequence shown here is derived from an EMBL/GenBank/DDBJ whole genome shotgun (WGS) entry which is preliminary data.</text>
</comment>
<dbReference type="RefSeq" id="WP_173814154.1">
    <property type="nucleotide sequence ID" value="NZ_JAAITX010000001.1"/>
</dbReference>
<name>A0A850HG59_9FIRM</name>
<protein>
    <submittedName>
        <fullName evidence="9">MATE family efflux transporter</fullName>
    </submittedName>
</protein>
<feature type="transmembrane region" description="Helical" evidence="7">
    <location>
        <begin position="413"/>
        <end position="436"/>
    </location>
</feature>
<dbReference type="InterPro" id="IPR048279">
    <property type="entry name" value="MdtK-like"/>
</dbReference>
<feature type="transmembrane region" description="Helical" evidence="7">
    <location>
        <begin position="353"/>
        <end position="375"/>
    </location>
</feature>
<feature type="transmembrane region" description="Helical" evidence="7">
    <location>
        <begin position="387"/>
        <end position="407"/>
    </location>
</feature>
<comment type="subcellular location">
    <subcellularLocation>
        <location evidence="1">Cell membrane</location>
        <topology evidence="1">Multi-pass membrane protein</topology>
    </subcellularLocation>
</comment>
<keyword evidence="2" id="KW-0813">Transport</keyword>
<evidence type="ECO:0000256" key="6">
    <source>
        <dbReference type="ARBA" id="ARBA00023136"/>
    </source>
</evidence>
<reference evidence="10 11" key="1">
    <citation type="journal article" date="2020" name="Cell Host Microbe">
        <title>Functional and Genomic Variation between Human-Derived Isolates of Lachnospiraceae Reveals Inter- and Intra-Species Diversity.</title>
        <authorList>
            <person name="Sorbara M.T."/>
            <person name="Littmann E.R."/>
            <person name="Fontana E."/>
            <person name="Moody T.U."/>
            <person name="Kohout C.E."/>
            <person name="Gjonbalaj M."/>
            <person name="Eaton V."/>
            <person name="Seok R."/>
            <person name="Leiner I.M."/>
            <person name="Pamer E.G."/>
        </authorList>
    </citation>
    <scope>NUCLEOTIDE SEQUENCE [LARGE SCALE GENOMIC DNA]</scope>
    <source>
        <strain evidence="9 10">MSK.17.11</strain>
        <strain evidence="8 11">MSK.17.38</strain>
    </source>
</reference>
<feature type="transmembrane region" description="Helical" evidence="7">
    <location>
        <begin position="140"/>
        <end position="160"/>
    </location>
</feature>
<keyword evidence="4 7" id="KW-0812">Transmembrane</keyword>
<accession>A0A850HG59</accession>
<dbReference type="PANTHER" id="PTHR43549:SF3">
    <property type="entry name" value="MULTIDRUG RESISTANCE PROTEIN YPNP-RELATED"/>
    <property type="match status" value="1"/>
</dbReference>
<feature type="transmembrane region" description="Helical" evidence="7">
    <location>
        <begin position="98"/>
        <end position="120"/>
    </location>
</feature>
<dbReference type="GO" id="GO:0015297">
    <property type="term" value="F:antiporter activity"/>
    <property type="evidence" value="ECO:0007669"/>
    <property type="project" value="InterPro"/>
</dbReference>
<feature type="transmembrane region" description="Helical" evidence="7">
    <location>
        <begin position="167"/>
        <end position="186"/>
    </location>
</feature>
<dbReference type="PANTHER" id="PTHR43549">
    <property type="entry name" value="MULTIDRUG RESISTANCE PROTEIN YPNP-RELATED"/>
    <property type="match status" value="1"/>
</dbReference>
<feature type="transmembrane region" description="Helical" evidence="7">
    <location>
        <begin position="192"/>
        <end position="214"/>
    </location>
</feature>
<organism evidence="9 10">
    <name type="scientific">Dorea phocaeensis</name>
    <dbReference type="NCBI Taxonomy" id="2040291"/>
    <lineage>
        <taxon>Bacteria</taxon>
        <taxon>Bacillati</taxon>
        <taxon>Bacillota</taxon>
        <taxon>Clostridia</taxon>
        <taxon>Lachnospirales</taxon>
        <taxon>Lachnospiraceae</taxon>
        <taxon>Dorea</taxon>
    </lineage>
</organism>
<evidence type="ECO:0000313" key="8">
    <source>
        <dbReference type="EMBL" id="NSK13465.1"/>
    </source>
</evidence>
<dbReference type="AlphaFoldDB" id="A0A850HG59"/>
<keyword evidence="3" id="KW-1003">Cell membrane</keyword>
<dbReference type="NCBIfam" id="TIGR00797">
    <property type="entry name" value="matE"/>
    <property type="match status" value="1"/>
</dbReference>
<dbReference type="PIRSF" id="PIRSF006603">
    <property type="entry name" value="DinF"/>
    <property type="match status" value="1"/>
</dbReference>
<evidence type="ECO:0000313" key="11">
    <source>
        <dbReference type="Proteomes" id="UP000701680"/>
    </source>
</evidence>
<dbReference type="Proteomes" id="UP000701680">
    <property type="component" value="Unassembled WGS sequence"/>
</dbReference>
<keyword evidence="10" id="KW-1185">Reference proteome</keyword>
<dbReference type="EMBL" id="JAAIUO010000001">
    <property type="protein sequence ID" value="NSK13465.1"/>
    <property type="molecule type" value="Genomic_DNA"/>
</dbReference>
<dbReference type="InterPro" id="IPR002528">
    <property type="entry name" value="MATE_fam"/>
</dbReference>
<evidence type="ECO:0000256" key="1">
    <source>
        <dbReference type="ARBA" id="ARBA00004651"/>
    </source>
</evidence>